<dbReference type="OrthoDB" id="24670at2759"/>
<dbReference type="EMBL" id="MU006217">
    <property type="protein sequence ID" value="KAF2832109.1"/>
    <property type="molecule type" value="Genomic_DNA"/>
</dbReference>
<gene>
    <name evidence="1" type="ORF">CC86DRAFT_312914</name>
</gene>
<evidence type="ECO:0000313" key="2">
    <source>
        <dbReference type="Proteomes" id="UP000799424"/>
    </source>
</evidence>
<dbReference type="AlphaFoldDB" id="A0A6A7AHE8"/>
<sequence length="937" mass="108912">MAYNWDKLTKAQREYSKPKFATSVVDKALKKQPNNPYLLTWKCDLGLQQTMDPKLIAHCMTEVHKQPIAEFRLLAYMYKIYLEAIRRSHGSVQNVSVGVTAIECWQATAKTLRRRDDRMTLWNTLFRTALDEDLWEDVRFAVVNYNKEGPSDKKQAQYSLILATQLAAEARLGVIGHGDQMAQLQMSIALKLMKQAYTASPDDPTAVKDIRDLRFMGIIFGRQRRSKELQDLWDEPPETLLPLISRHSDDLRMLTMDMLLEEKQWRQLEQHCRLTLETTRSRLELASTSKNKLWELCAWKWGVWTSLNCAVEAGRPYAEGREIIMDEIKACFKTPPRSRDRPIYLTHIKLGSWVGTPVQADCMEYFEHHGRLTCCFDDLRPTVENFSWKDTSVFLSSIFDFTNKQLKATTADRTELDELQQAMANVLKFQYMLTISRRRAEDLLVLSSFFKLATQHSRIWPENADVSCLAVYSLLTMHHSYACNNEQKNPLEMTSNSRILLQATMYARHLVEKDKEKQNRTFALLAARLHLNLGLGTIAFRLFRHTKCKEMLMDTLSPYMLSRISQTHPFDVKTYGGFSADEELTKVINTIDRMEEKTAGYFVTDLSTFQWDQALHISLLKEKLKSSLTKHICSLERRRIARLKGESVDQVPTLDWKTYRGISDNVDTTVFPNFETRAYYDRASRAIMPVPIPEIGWLDETHYTREHASQRLHNEAVSFTGDLDPFTRNHDGDRGKQGFRFFPHIERSLVGFWDSLTTFMNEIYAPRTKHHIHKEDFEDYLDCIEDMRLAMEKLRMPGSTTLKLEDEPTMFHENMLMSCYARLEVLRATYRLVVHLRESVIKAKVPHIHKKTLPDKYDSNLLQSTEVCFQAVRDVAQSYIDLILRRGVEAIKAQVRWGNTGEALKLILSDEDVEYYAQEYVESALEAWRGVLKVKLK</sequence>
<reference evidence="1" key="1">
    <citation type="journal article" date="2020" name="Stud. Mycol.">
        <title>101 Dothideomycetes genomes: a test case for predicting lifestyles and emergence of pathogens.</title>
        <authorList>
            <person name="Haridas S."/>
            <person name="Albert R."/>
            <person name="Binder M."/>
            <person name="Bloem J."/>
            <person name="Labutti K."/>
            <person name="Salamov A."/>
            <person name="Andreopoulos B."/>
            <person name="Baker S."/>
            <person name="Barry K."/>
            <person name="Bills G."/>
            <person name="Bluhm B."/>
            <person name="Cannon C."/>
            <person name="Castanera R."/>
            <person name="Culley D."/>
            <person name="Daum C."/>
            <person name="Ezra D."/>
            <person name="Gonzalez J."/>
            <person name="Henrissat B."/>
            <person name="Kuo A."/>
            <person name="Liang C."/>
            <person name="Lipzen A."/>
            <person name="Lutzoni F."/>
            <person name="Magnuson J."/>
            <person name="Mondo S."/>
            <person name="Nolan M."/>
            <person name="Ohm R."/>
            <person name="Pangilinan J."/>
            <person name="Park H.-J."/>
            <person name="Ramirez L."/>
            <person name="Alfaro M."/>
            <person name="Sun H."/>
            <person name="Tritt A."/>
            <person name="Yoshinaga Y."/>
            <person name="Zwiers L.-H."/>
            <person name="Turgeon B."/>
            <person name="Goodwin S."/>
            <person name="Spatafora J."/>
            <person name="Crous P."/>
            <person name="Grigoriev I."/>
        </authorList>
    </citation>
    <scope>NUCLEOTIDE SEQUENCE</scope>
    <source>
        <strain evidence="1">CBS 113818</strain>
    </source>
</reference>
<dbReference type="Proteomes" id="UP000799424">
    <property type="component" value="Unassembled WGS sequence"/>
</dbReference>
<organism evidence="1 2">
    <name type="scientific">Ophiobolus disseminans</name>
    <dbReference type="NCBI Taxonomy" id="1469910"/>
    <lineage>
        <taxon>Eukaryota</taxon>
        <taxon>Fungi</taxon>
        <taxon>Dikarya</taxon>
        <taxon>Ascomycota</taxon>
        <taxon>Pezizomycotina</taxon>
        <taxon>Dothideomycetes</taxon>
        <taxon>Pleosporomycetidae</taxon>
        <taxon>Pleosporales</taxon>
        <taxon>Pleosporineae</taxon>
        <taxon>Phaeosphaeriaceae</taxon>
        <taxon>Ophiobolus</taxon>
    </lineage>
</organism>
<evidence type="ECO:0000313" key="1">
    <source>
        <dbReference type="EMBL" id="KAF2832109.1"/>
    </source>
</evidence>
<protein>
    <submittedName>
        <fullName evidence="1">Uncharacterized protein</fullName>
    </submittedName>
</protein>
<keyword evidence="2" id="KW-1185">Reference proteome</keyword>
<accession>A0A6A7AHE8</accession>
<proteinExistence type="predicted"/>
<dbReference type="InterPro" id="IPR019183">
    <property type="entry name" value="NAA25_NatB_aux_su"/>
</dbReference>
<dbReference type="Pfam" id="PF09797">
    <property type="entry name" value="NatB_MDM20"/>
    <property type="match status" value="1"/>
</dbReference>
<name>A0A6A7AHE8_9PLEO</name>